<gene>
    <name evidence="2" type="ORF">FWJ32_00745</name>
</gene>
<evidence type="ECO:0000313" key="2">
    <source>
        <dbReference type="EMBL" id="TZE83446.1"/>
    </source>
</evidence>
<organism evidence="2 3">
    <name type="scientific">Calorimonas adulescens</name>
    <dbReference type="NCBI Taxonomy" id="2606906"/>
    <lineage>
        <taxon>Bacteria</taxon>
        <taxon>Bacillati</taxon>
        <taxon>Bacillota</taxon>
        <taxon>Clostridia</taxon>
        <taxon>Thermoanaerobacterales</taxon>
        <taxon>Thermoanaerobacteraceae</taxon>
        <taxon>Calorimonas</taxon>
    </lineage>
</organism>
<dbReference type="Pfam" id="PF10031">
    <property type="entry name" value="DUF2273"/>
    <property type="match status" value="1"/>
</dbReference>
<reference evidence="2 3" key="1">
    <citation type="submission" date="2019-08" db="EMBL/GenBank/DDBJ databases">
        <title>Calorimonas adulescens gen. nov., sp. nov., an anaerobic thermophilic bacterium from Sakhalin hot spring.</title>
        <authorList>
            <person name="Khomyakova M.A."/>
            <person name="Merkel A.Y."/>
            <person name="Novikov A."/>
            <person name="Bonch-Osmolovskaya E.A."/>
            <person name="Slobodkin A.I."/>
        </authorList>
    </citation>
    <scope>NUCLEOTIDE SEQUENCE [LARGE SCALE GENOMIC DNA]</scope>
    <source>
        <strain evidence="2 3">A05MB</strain>
    </source>
</reference>
<accession>A0A5D8QHT5</accession>
<feature type="transmembrane region" description="Helical" evidence="1">
    <location>
        <begin position="12"/>
        <end position="31"/>
    </location>
</feature>
<proteinExistence type="predicted"/>
<dbReference type="AlphaFoldDB" id="A0A5D8QHT5"/>
<evidence type="ECO:0000313" key="3">
    <source>
        <dbReference type="Proteomes" id="UP000322976"/>
    </source>
</evidence>
<keyword evidence="3" id="KW-1185">Reference proteome</keyword>
<dbReference type="EMBL" id="VTPS01000001">
    <property type="protein sequence ID" value="TZE83446.1"/>
    <property type="molecule type" value="Genomic_DNA"/>
</dbReference>
<dbReference type="RefSeq" id="WP_149544064.1">
    <property type="nucleotide sequence ID" value="NZ_VTPS01000001.1"/>
</dbReference>
<name>A0A5D8QHT5_9THEO</name>
<evidence type="ECO:0000256" key="1">
    <source>
        <dbReference type="SAM" id="Phobius"/>
    </source>
</evidence>
<feature type="transmembrane region" description="Helical" evidence="1">
    <location>
        <begin position="37"/>
        <end position="53"/>
    </location>
</feature>
<keyword evidence="1" id="KW-1133">Transmembrane helix</keyword>
<dbReference type="Proteomes" id="UP000322976">
    <property type="component" value="Unassembled WGS sequence"/>
</dbReference>
<comment type="caution">
    <text evidence="2">The sequence shown here is derived from an EMBL/GenBank/DDBJ whole genome shotgun (WGS) entry which is preliminary data.</text>
</comment>
<protein>
    <submittedName>
        <fullName evidence="2">DUF2273 domain-containing protein</fullName>
    </submittedName>
</protein>
<keyword evidence="1" id="KW-0472">Membrane</keyword>
<sequence length="72" mass="8352">MDRFYDILEKHFGKIVGMILGLLFAVLVIAVGFWKTVFVLFCILLGYFFGKIIDNHEDLRSFLDRILPPGKM</sequence>
<dbReference type="InterPro" id="IPR018730">
    <property type="entry name" value="DUF2273"/>
</dbReference>
<keyword evidence="1" id="KW-0812">Transmembrane</keyword>